<feature type="domain" description="NERD" evidence="1">
    <location>
        <begin position="118"/>
        <end position="214"/>
    </location>
</feature>
<proteinExistence type="predicted"/>
<dbReference type="RefSeq" id="WP_377344804.1">
    <property type="nucleotide sequence ID" value="NZ_JBHLTP010000003.1"/>
</dbReference>
<gene>
    <name evidence="2" type="ORF">ACFFGV_01530</name>
</gene>
<protein>
    <submittedName>
        <fullName evidence="2">Nuclease-related domain-containing protein</fullName>
    </submittedName>
</protein>
<dbReference type="Pfam" id="PF08378">
    <property type="entry name" value="NERD"/>
    <property type="match status" value="1"/>
</dbReference>
<accession>A0ABV6LIZ1</accession>
<name>A0ABV6LIZ1_9BACI</name>
<evidence type="ECO:0000259" key="1">
    <source>
        <dbReference type="Pfam" id="PF08378"/>
    </source>
</evidence>
<comment type="caution">
    <text evidence="2">The sequence shown here is derived from an EMBL/GenBank/DDBJ whole genome shotgun (WGS) entry which is preliminary data.</text>
</comment>
<sequence>MAQLLKVQDYISRYGTDPYRYPGRFMQLKHQNWKRIKHVWDELKEKGVTGNDVEEGIQSFVFQKGIPADETELKQYFLDGLLPFQLKWASRTLREKSFLDRSYYEQDSLLRYFIQRFPDTYLLMYEPIFRIKNAPIELDHMLIHPQGIYCIVYLDFQDEAITLLPENQRTWFQDKEMVQSRMLSPLVSLQRSTKIIKSILHNQEIDFPVRQIVLAPNHTISFHYEPYLTEYVGKEQYEQWFERMRSFQSPIKSTQLKAVAALLEHTQTTAVRRPEWEEEEQDAFMNE</sequence>
<organism evidence="2 3">
    <name type="scientific">Pontibacillus salicampi</name>
    <dbReference type="NCBI Taxonomy" id="1449801"/>
    <lineage>
        <taxon>Bacteria</taxon>
        <taxon>Bacillati</taxon>
        <taxon>Bacillota</taxon>
        <taxon>Bacilli</taxon>
        <taxon>Bacillales</taxon>
        <taxon>Bacillaceae</taxon>
        <taxon>Pontibacillus</taxon>
    </lineage>
</organism>
<dbReference type="InterPro" id="IPR011528">
    <property type="entry name" value="NERD"/>
</dbReference>
<reference evidence="2 3" key="1">
    <citation type="submission" date="2024-09" db="EMBL/GenBank/DDBJ databases">
        <authorList>
            <person name="Sun Q."/>
            <person name="Mori K."/>
        </authorList>
    </citation>
    <scope>NUCLEOTIDE SEQUENCE [LARGE SCALE GENOMIC DNA]</scope>
    <source>
        <strain evidence="2 3">NCAIM B.02529</strain>
    </source>
</reference>
<dbReference type="EMBL" id="JBHLTP010000003">
    <property type="protein sequence ID" value="MFC0522268.1"/>
    <property type="molecule type" value="Genomic_DNA"/>
</dbReference>
<keyword evidence="3" id="KW-1185">Reference proteome</keyword>
<dbReference type="Proteomes" id="UP001589836">
    <property type="component" value="Unassembled WGS sequence"/>
</dbReference>
<evidence type="ECO:0000313" key="2">
    <source>
        <dbReference type="EMBL" id="MFC0522268.1"/>
    </source>
</evidence>
<evidence type="ECO:0000313" key="3">
    <source>
        <dbReference type="Proteomes" id="UP001589836"/>
    </source>
</evidence>